<name>A0A395JH05_9GAMM</name>
<keyword evidence="4" id="KW-1185">Reference proteome</keyword>
<dbReference type="InterPro" id="IPR011042">
    <property type="entry name" value="6-blade_b-propeller_TolB-like"/>
</dbReference>
<evidence type="ECO:0000313" key="3">
    <source>
        <dbReference type="EMBL" id="RBP49125.1"/>
    </source>
</evidence>
<evidence type="ECO:0000256" key="2">
    <source>
        <dbReference type="SAM" id="SignalP"/>
    </source>
</evidence>
<feature type="signal peptide" evidence="2">
    <location>
        <begin position="1"/>
        <end position="47"/>
    </location>
</feature>
<dbReference type="AlphaFoldDB" id="A0A395JH05"/>
<dbReference type="Gene3D" id="2.120.10.30">
    <property type="entry name" value="TolB, C-terminal domain"/>
    <property type="match status" value="1"/>
</dbReference>
<dbReference type="InterPro" id="IPR011659">
    <property type="entry name" value="WD40"/>
</dbReference>
<keyword evidence="2" id="KW-0732">Signal</keyword>
<comment type="caution">
    <text evidence="3">The sequence shown here is derived from an EMBL/GenBank/DDBJ whole genome shotgun (WGS) entry which is preliminary data.</text>
</comment>
<dbReference type="Pfam" id="PF07676">
    <property type="entry name" value="PD40"/>
    <property type="match status" value="1"/>
</dbReference>
<dbReference type="SUPFAM" id="SSF82171">
    <property type="entry name" value="DPP6 N-terminal domain-like"/>
    <property type="match status" value="1"/>
</dbReference>
<proteinExistence type="inferred from homology"/>
<dbReference type="PANTHER" id="PTHR36842">
    <property type="entry name" value="PROTEIN TOLB HOMOLOG"/>
    <property type="match status" value="1"/>
</dbReference>
<dbReference type="InParanoid" id="A0A395JH05"/>
<dbReference type="PANTHER" id="PTHR36842:SF1">
    <property type="entry name" value="PROTEIN TOLB"/>
    <property type="match status" value="1"/>
</dbReference>
<dbReference type="EMBL" id="QNRT01000004">
    <property type="protein sequence ID" value="RBP49125.1"/>
    <property type="molecule type" value="Genomic_DNA"/>
</dbReference>
<comment type="similarity">
    <text evidence="1">Belongs to the TolB family.</text>
</comment>
<protein>
    <submittedName>
        <fullName evidence="3">WD40 repeat protein</fullName>
    </submittedName>
</protein>
<accession>A0A395JH05</accession>
<evidence type="ECO:0000313" key="4">
    <source>
        <dbReference type="Proteomes" id="UP000253083"/>
    </source>
</evidence>
<feature type="chain" id="PRO_5017293046" evidence="2">
    <location>
        <begin position="48"/>
        <end position="300"/>
    </location>
</feature>
<organism evidence="3 4">
    <name type="scientific">Arenicella xantha</name>
    <dbReference type="NCBI Taxonomy" id="644221"/>
    <lineage>
        <taxon>Bacteria</taxon>
        <taxon>Pseudomonadati</taxon>
        <taxon>Pseudomonadota</taxon>
        <taxon>Gammaproteobacteria</taxon>
        <taxon>Arenicellales</taxon>
        <taxon>Arenicellaceae</taxon>
        <taxon>Arenicella</taxon>
    </lineage>
</organism>
<evidence type="ECO:0000256" key="1">
    <source>
        <dbReference type="ARBA" id="ARBA00009820"/>
    </source>
</evidence>
<sequence length="300" mass="32857">MIKLNQIEHQLGVVVTAAVNVRRNFSNMRTSISTVMLLAFFSMGAQAQTPYQLSAPMVPFGDATYLNTISPDNKRVVYTADQDTDNIEELYSVSLKGGVVTKLNSVLPMGFNVKAFLISSDSKYVVYRTRNDSTGKRNLFSVPIQGGAAVQLNTNNHTYDLSDYRITNDGQRVVYLAYNATSDAALFSLRITGGTPVNITPSSEINPSLFNLTFFISPDDQRVIFTVRVNGGQPELFSVPVAGGTIVNLNRPLTTSPSEKVTRFPAISPNSQTVVYAIKNNDASTTELYSTPMVVVRRCV</sequence>
<dbReference type="Proteomes" id="UP000253083">
    <property type="component" value="Unassembled WGS sequence"/>
</dbReference>
<gene>
    <name evidence="3" type="ORF">DFR28_10451</name>
</gene>
<reference evidence="3 4" key="1">
    <citation type="submission" date="2018-06" db="EMBL/GenBank/DDBJ databases">
        <title>Genomic Encyclopedia of Type Strains, Phase IV (KMG-IV): sequencing the most valuable type-strain genomes for metagenomic binning, comparative biology and taxonomic classification.</title>
        <authorList>
            <person name="Goeker M."/>
        </authorList>
    </citation>
    <scope>NUCLEOTIDE SEQUENCE [LARGE SCALE GENOMIC DNA]</scope>
    <source>
        <strain evidence="3 4">DSM 24032</strain>
    </source>
</reference>